<keyword evidence="3" id="KW-0808">Transferase</keyword>
<dbReference type="PANTHER" id="PTHR41533:SF1">
    <property type="entry name" value="L,D-TRANSPEPTIDASE YCBB-RELATED"/>
    <property type="match status" value="1"/>
</dbReference>
<dbReference type="GO" id="GO:0009252">
    <property type="term" value="P:peptidoglycan biosynthetic process"/>
    <property type="evidence" value="ECO:0007669"/>
    <property type="project" value="UniProtKB-UniPathway"/>
</dbReference>
<evidence type="ECO:0000256" key="6">
    <source>
        <dbReference type="ARBA" id="ARBA00023316"/>
    </source>
</evidence>
<dbReference type="UniPathway" id="UPA00219"/>
<dbReference type="Gene3D" id="1.10.101.10">
    <property type="entry name" value="PGBD-like superfamily/PGBD"/>
    <property type="match status" value="1"/>
</dbReference>
<keyword evidence="5 7" id="KW-0573">Peptidoglycan synthesis</keyword>
<evidence type="ECO:0000256" key="4">
    <source>
        <dbReference type="ARBA" id="ARBA00022960"/>
    </source>
</evidence>
<dbReference type="Pfam" id="PF03734">
    <property type="entry name" value="YkuD"/>
    <property type="match status" value="1"/>
</dbReference>
<evidence type="ECO:0000256" key="1">
    <source>
        <dbReference type="ARBA" id="ARBA00004752"/>
    </source>
</evidence>
<dbReference type="Pfam" id="PF01471">
    <property type="entry name" value="PG_binding_1"/>
    <property type="match status" value="1"/>
</dbReference>
<evidence type="ECO:0000313" key="11">
    <source>
        <dbReference type="EMBL" id="TWI74563.1"/>
    </source>
</evidence>
<evidence type="ECO:0000256" key="2">
    <source>
        <dbReference type="ARBA" id="ARBA00005992"/>
    </source>
</evidence>
<evidence type="ECO:0000256" key="5">
    <source>
        <dbReference type="ARBA" id="ARBA00022984"/>
    </source>
</evidence>
<evidence type="ECO:0000256" key="8">
    <source>
        <dbReference type="SAM" id="MobiDB-lite"/>
    </source>
</evidence>
<dbReference type="AlphaFoldDB" id="A0A562S001"/>
<dbReference type="GO" id="GO:0008360">
    <property type="term" value="P:regulation of cell shape"/>
    <property type="evidence" value="ECO:0007669"/>
    <property type="project" value="UniProtKB-UniRule"/>
</dbReference>
<dbReference type="GO" id="GO:0071555">
    <property type="term" value="P:cell wall organization"/>
    <property type="evidence" value="ECO:0007669"/>
    <property type="project" value="UniProtKB-UniRule"/>
</dbReference>
<evidence type="ECO:0000259" key="10">
    <source>
        <dbReference type="PROSITE" id="PS52029"/>
    </source>
</evidence>
<reference evidence="11 12" key="1">
    <citation type="journal article" date="2015" name="Stand. Genomic Sci.">
        <title>Genomic Encyclopedia of Bacterial and Archaeal Type Strains, Phase III: the genomes of soil and plant-associated and newly described type strains.</title>
        <authorList>
            <person name="Whitman W.B."/>
            <person name="Woyke T."/>
            <person name="Klenk H.P."/>
            <person name="Zhou Y."/>
            <person name="Lilburn T.G."/>
            <person name="Beck B.J."/>
            <person name="De Vos P."/>
            <person name="Vandamme P."/>
            <person name="Eisen J.A."/>
            <person name="Garrity G."/>
            <person name="Hugenholtz P."/>
            <person name="Kyrpides N.C."/>
        </authorList>
    </citation>
    <scope>NUCLEOTIDE SEQUENCE [LARGE SCALE GENOMIC DNA]</scope>
    <source>
        <strain evidence="11 12">CGMCC 1.10948</strain>
    </source>
</reference>
<dbReference type="PANTHER" id="PTHR41533">
    <property type="entry name" value="L,D-TRANSPEPTIDASE HI_1667-RELATED"/>
    <property type="match status" value="1"/>
</dbReference>
<dbReference type="InterPro" id="IPR038063">
    <property type="entry name" value="Transpep_catalytic_dom"/>
</dbReference>
<keyword evidence="9" id="KW-0732">Signal</keyword>
<dbReference type="GO" id="GO:0016740">
    <property type="term" value="F:transferase activity"/>
    <property type="evidence" value="ECO:0007669"/>
    <property type="project" value="UniProtKB-KW"/>
</dbReference>
<feature type="signal peptide" evidence="9">
    <location>
        <begin position="1"/>
        <end position="37"/>
    </location>
</feature>
<dbReference type="InterPro" id="IPR005490">
    <property type="entry name" value="LD_TPept_cat_dom"/>
</dbReference>
<organism evidence="11 12">
    <name type="scientific">Bradyrhizobium huanghuaihaiense</name>
    <dbReference type="NCBI Taxonomy" id="990078"/>
    <lineage>
        <taxon>Bacteria</taxon>
        <taxon>Pseudomonadati</taxon>
        <taxon>Pseudomonadota</taxon>
        <taxon>Alphaproteobacteria</taxon>
        <taxon>Hyphomicrobiales</taxon>
        <taxon>Nitrobacteraceae</taxon>
        <taxon>Bradyrhizobium</taxon>
    </lineage>
</organism>
<name>A0A562S001_9BRAD</name>
<sequence length="465" mass="50571">MRVPVRASLSWGKMGHMSKRHAMIVAVGVLASASALAQTETVGQATPKPATAGTVPAAANPAHAAAPKTATTPASTPESRSAAALALTHEPTYDEGSAQRIKEAAFSYSALAVRGGWPTIPADAKFALGVQGASDDLLRKRLILSGDLSADKTSGAFDQDLADAVKRFQARHGLAPTGTVTPRTLAAMNVSVQKRIRQLEASLERLENMNFGFGQRYVVVNIPAAFAEAVENDVVVRRYRVIVGKTEKPSPTLTAQITSVVLNPTWTVPASIAKTEISAHMRKDPTYLSRMHMEVLDAHDNPIDPHSVDWSGTRTPNFTVRQHNGTFNALGAVKIDMPNSYSVYMHDTNQRNLFSDDYRFDSHGCSRVDNVRDLAAWLLKDQPKWSRAAIDAEIASGQHLEVAMAKKVPVAWIYLTAWMTKDQTIQFRNDVYNQDEQLLEATAEEAAFFGKAAGHPLTAHMHVTQ</sequence>
<feature type="domain" description="L,D-TPase catalytic" evidence="10">
    <location>
        <begin position="216"/>
        <end position="391"/>
    </location>
</feature>
<keyword evidence="4 7" id="KW-0133">Cell shape</keyword>
<dbReference type="InterPro" id="IPR036366">
    <property type="entry name" value="PGBDSf"/>
</dbReference>
<dbReference type="InterPro" id="IPR036365">
    <property type="entry name" value="PGBD-like_sf"/>
</dbReference>
<dbReference type="InterPro" id="IPR052905">
    <property type="entry name" value="LD-transpeptidase_YkuD-like"/>
</dbReference>
<dbReference type="SUPFAM" id="SSF47090">
    <property type="entry name" value="PGBD-like"/>
    <property type="match status" value="1"/>
</dbReference>
<keyword evidence="6 7" id="KW-0961">Cell wall biogenesis/degradation</keyword>
<dbReference type="EMBL" id="VLLA01000002">
    <property type="protein sequence ID" value="TWI74563.1"/>
    <property type="molecule type" value="Genomic_DNA"/>
</dbReference>
<dbReference type="CDD" id="cd16913">
    <property type="entry name" value="YkuD_like"/>
    <property type="match status" value="1"/>
</dbReference>
<dbReference type="InterPro" id="IPR002477">
    <property type="entry name" value="Peptidoglycan-bd-like"/>
</dbReference>
<feature type="active site" description="Nucleophile" evidence="7">
    <location>
        <position position="365"/>
    </location>
</feature>
<evidence type="ECO:0000256" key="3">
    <source>
        <dbReference type="ARBA" id="ARBA00022679"/>
    </source>
</evidence>
<evidence type="ECO:0000313" key="12">
    <source>
        <dbReference type="Proteomes" id="UP000316291"/>
    </source>
</evidence>
<feature type="compositionally biased region" description="Low complexity" evidence="8">
    <location>
        <begin position="45"/>
        <end position="82"/>
    </location>
</feature>
<comment type="pathway">
    <text evidence="1 7">Cell wall biogenesis; peptidoglycan biosynthesis.</text>
</comment>
<evidence type="ECO:0000256" key="7">
    <source>
        <dbReference type="PROSITE-ProRule" id="PRU01373"/>
    </source>
</evidence>
<dbReference type="PROSITE" id="PS52029">
    <property type="entry name" value="LD_TPASE"/>
    <property type="match status" value="1"/>
</dbReference>
<evidence type="ECO:0000256" key="9">
    <source>
        <dbReference type="SAM" id="SignalP"/>
    </source>
</evidence>
<accession>A0A562S001</accession>
<dbReference type="SUPFAM" id="SSF141523">
    <property type="entry name" value="L,D-transpeptidase catalytic domain-like"/>
    <property type="match status" value="1"/>
</dbReference>
<dbReference type="Proteomes" id="UP000316291">
    <property type="component" value="Unassembled WGS sequence"/>
</dbReference>
<keyword evidence="12" id="KW-1185">Reference proteome</keyword>
<comment type="similarity">
    <text evidence="2">Belongs to the YkuD family.</text>
</comment>
<comment type="caution">
    <text evidence="11">The sequence shown here is derived from an EMBL/GenBank/DDBJ whole genome shotgun (WGS) entry which is preliminary data.</text>
</comment>
<feature type="region of interest" description="Disordered" evidence="8">
    <location>
        <begin position="44"/>
        <end position="82"/>
    </location>
</feature>
<proteinExistence type="inferred from homology"/>
<feature type="active site" description="Proton donor/acceptor" evidence="7">
    <location>
        <position position="346"/>
    </location>
</feature>
<gene>
    <name evidence="11" type="ORF">IQ16_00854</name>
</gene>
<dbReference type="Gene3D" id="2.40.440.10">
    <property type="entry name" value="L,D-transpeptidase catalytic domain-like"/>
    <property type="match status" value="1"/>
</dbReference>
<feature type="chain" id="PRO_5022131117" evidence="9">
    <location>
        <begin position="38"/>
        <end position="465"/>
    </location>
</feature>
<protein>
    <submittedName>
        <fullName evidence="11">Murein L,D-transpeptidase YcbB/YkuD</fullName>
    </submittedName>
</protein>
<dbReference type="GO" id="GO:0004180">
    <property type="term" value="F:carboxypeptidase activity"/>
    <property type="evidence" value="ECO:0007669"/>
    <property type="project" value="UniProtKB-ARBA"/>
</dbReference>